<sequence length="123" mass="13399">MTLVGADYRAILNATYTTMTASTTTAVEKLQLANQLRGQCYEALKQSGRFEEFVERLNYCNAQNYLNLSALDTANIIALVSKAGIVRGLQLWQNGAMPSIGPGRGRGRPRGRGRGSFRGRGSN</sequence>
<dbReference type="GeneID" id="22916622"/>
<organism evidence="2 3">
    <name type="scientific">Gregarina niphandrodes</name>
    <name type="common">Septate eugregarine</name>
    <dbReference type="NCBI Taxonomy" id="110365"/>
    <lineage>
        <taxon>Eukaryota</taxon>
        <taxon>Sar</taxon>
        <taxon>Alveolata</taxon>
        <taxon>Apicomplexa</taxon>
        <taxon>Conoidasida</taxon>
        <taxon>Gregarinasina</taxon>
        <taxon>Eugregarinorida</taxon>
        <taxon>Gregarinidae</taxon>
        <taxon>Gregarina</taxon>
    </lineage>
</organism>
<protein>
    <submittedName>
        <fullName evidence="2">Uncharacterized protein</fullName>
    </submittedName>
</protein>
<reference evidence="2" key="1">
    <citation type="submission" date="2013-12" db="EMBL/GenBank/DDBJ databases">
        <authorList>
            <person name="Omoto C.K."/>
            <person name="Sibley D."/>
            <person name="Venepally P."/>
            <person name="Hadjithomas M."/>
            <person name="Karamycheva S."/>
            <person name="Brunk B."/>
            <person name="Roos D."/>
            <person name="Caler E."/>
            <person name="Lorenzi H."/>
        </authorList>
    </citation>
    <scope>NUCLEOTIDE SEQUENCE</scope>
</reference>
<dbReference type="EMBL" id="AFNH02001759">
    <property type="protein sequence ID" value="EZG42812.1"/>
    <property type="molecule type" value="Genomic_DNA"/>
</dbReference>
<gene>
    <name evidence="2" type="ORF">GNI_221950</name>
</gene>
<comment type="caution">
    <text evidence="2">The sequence shown here is derived from an EMBL/GenBank/DDBJ whole genome shotgun (WGS) entry which is preliminary data.</text>
</comment>
<feature type="compositionally biased region" description="Basic residues" evidence="1">
    <location>
        <begin position="105"/>
        <end position="117"/>
    </location>
</feature>
<dbReference type="RefSeq" id="XP_011133909.1">
    <property type="nucleotide sequence ID" value="XM_011135607.1"/>
</dbReference>
<name>A0A023AW23_GRENI</name>
<evidence type="ECO:0000256" key="1">
    <source>
        <dbReference type="SAM" id="MobiDB-lite"/>
    </source>
</evidence>
<dbReference type="VEuPathDB" id="CryptoDB:GNI_221950"/>
<keyword evidence="3" id="KW-1185">Reference proteome</keyword>
<proteinExistence type="predicted"/>
<evidence type="ECO:0000313" key="3">
    <source>
        <dbReference type="Proteomes" id="UP000019763"/>
    </source>
</evidence>
<feature type="region of interest" description="Disordered" evidence="1">
    <location>
        <begin position="95"/>
        <end position="123"/>
    </location>
</feature>
<dbReference type="Proteomes" id="UP000019763">
    <property type="component" value="Unassembled WGS sequence"/>
</dbReference>
<evidence type="ECO:0000313" key="2">
    <source>
        <dbReference type="EMBL" id="EZG42812.1"/>
    </source>
</evidence>
<dbReference type="AlphaFoldDB" id="A0A023AW23"/>
<accession>A0A023AW23</accession>